<dbReference type="PANTHER" id="PTHR46788:SF1">
    <property type="entry name" value="EF-HAND CALCIUM-BINDING DOMAIN-CONTAINING PROTEIN 5"/>
    <property type="match status" value="1"/>
</dbReference>
<sequence>MTSQKLIKNLENELNDYKESNLDLKLEVQDYKKQLETALCDLQSLRLENSKLLQDKLDSDAQMSVKLEEEKNRTRSRSFASPTSPTSPSTFEPLDVNNLTLDIEKELGQDSSEDIKREIMDMKEKLVQFRREVRKISTHQIGEISNYKSPPEAVSKTVRAVGLILDYPESSLRAWDGCRKILRDNFSRRIYQYDPTVKQEDLKFKLVRKELEDVDYNICCQKGSLPTGVMYNFCNTSLQLRERAIMLRRMNHEDRLQKVKEDYDEQARIMLKNC</sequence>
<feature type="coiled-coil region" evidence="1">
    <location>
        <begin position="7"/>
        <end position="55"/>
    </location>
</feature>
<dbReference type="PANTHER" id="PTHR46788">
    <property type="entry name" value="EF-HAND CALCIUM-BINDING DOMAIN-CONTAINING PROTEIN 5"/>
    <property type="match status" value="1"/>
</dbReference>
<keyword evidence="4" id="KW-1185">Reference proteome</keyword>
<keyword evidence="1" id="KW-0175">Coiled coil</keyword>
<name>A0AAW2YHR5_9EUKA</name>
<dbReference type="Proteomes" id="UP001431209">
    <property type="component" value="Unassembled WGS sequence"/>
</dbReference>
<evidence type="ECO:0000256" key="2">
    <source>
        <dbReference type="SAM" id="MobiDB-lite"/>
    </source>
</evidence>
<comment type="caution">
    <text evidence="3">The sequence shown here is derived from an EMBL/GenBank/DDBJ whole genome shotgun (WGS) entry which is preliminary data.</text>
</comment>
<evidence type="ECO:0000256" key="1">
    <source>
        <dbReference type="SAM" id="Coils"/>
    </source>
</evidence>
<gene>
    <name evidence="3" type="ORF">AKO1_004477</name>
</gene>
<accession>A0AAW2YHR5</accession>
<dbReference type="Gene3D" id="1.20.920.60">
    <property type="match status" value="1"/>
</dbReference>
<feature type="region of interest" description="Disordered" evidence="2">
    <location>
        <begin position="67"/>
        <end position="95"/>
    </location>
</feature>
<evidence type="ECO:0000313" key="4">
    <source>
        <dbReference type="Proteomes" id="UP001431209"/>
    </source>
</evidence>
<organism evidence="3 4">
    <name type="scientific">Acrasis kona</name>
    <dbReference type="NCBI Taxonomy" id="1008807"/>
    <lineage>
        <taxon>Eukaryota</taxon>
        <taxon>Discoba</taxon>
        <taxon>Heterolobosea</taxon>
        <taxon>Tetramitia</taxon>
        <taxon>Eutetramitia</taxon>
        <taxon>Acrasidae</taxon>
        <taxon>Acrasis</taxon>
    </lineage>
</organism>
<feature type="compositionally biased region" description="Low complexity" evidence="2">
    <location>
        <begin position="77"/>
        <end position="91"/>
    </location>
</feature>
<reference evidence="3 4" key="1">
    <citation type="submission" date="2024-03" db="EMBL/GenBank/DDBJ databases">
        <title>The Acrasis kona genome and developmental transcriptomes reveal deep origins of eukaryotic multicellular pathways.</title>
        <authorList>
            <person name="Sheikh S."/>
            <person name="Fu C.-J."/>
            <person name="Brown M.W."/>
            <person name="Baldauf S.L."/>
        </authorList>
    </citation>
    <scope>NUCLEOTIDE SEQUENCE [LARGE SCALE GENOMIC DNA]</scope>
    <source>
        <strain evidence="3 4">ATCC MYA-3509</strain>
    </source>
</reference>
<evidence type="ECO:0000313" key="3">
    <source>
        <dbReference type="EMBL" id="KAL0476541.1"/>
    </source>
</evidence>
<proteinExistence type="predicted"/>
<protein>
    <submittedName>
        <fullName evidence="3">Uncharacterized protein</fullName>
    </submittedName>
</protein>
<dbReference type="AlphaFoldDB" id="A0AAW2YHR5"/>
<dbReference type="EMBL" id="JAOPGA020000056">
    <property type="protein sequence ID" value="KAL0476541.1"/>
    <property type="molecule type" value="Genomic_DNA"/>
</dbReference>